<dbReference type="UniPathway" id="UPA00241">
    <property type="reaction ID" value="UER00356"/>
</dbReference>
<dbReference type="GO" id="GO:0005737">
    <property type="term" value="C:cytoplasm"/>
    <property type="evidence" value="ECO:0007669"/>
    <property type="project" value="UniProtKB-SubCell"/>
</dbReference>
<gene>
    <name evidence="8" type="primary">coaE</name>
    <name evidence="10" type="ORF">DSOUD_0954</name>
</gene>
<dbReference type="Gene3D" id="3.40.50.300">
    <property type="entry name" value="P-loop containing nucleotide triphosphate hydrolases"/>
    <property type="match status" value="1"/>
</dbReference>
<dbReference type="OrthoDB" id="9812943at2"/>
<keyword evidence="5 8" id="KW-0418">Kinase</keyword>
<dbReference type="PROSITE" id="PS51219">
    <property type="entry name" value="DPCK"/>
    <property type="match status" value="1"/>
</dbReference>
<dbReference type="RefSeq" id="WP_053549918.1">
    <property type="nucleotide sequence ID" value="NZ_CP010802.1"/>
</dbReference>
<dbReference type="PANTHER" id="PTHR10695">
    <property type="entry name" value="DEPHOSPHO-COA KINASE-RELATED"/>
    <property type="match status" value="1"/>
</dbReference>
<keyword evidence="4 8" id="KW-0547">Nucleotide-binding</keyword>
<reference evidence="10 11" key="1">
    <citation type="submission" date="2015-07" db="EMBL/GenBank/DDBJ databases">
        <title>Isolation and Genomic Characterization of a Novel Halophilic Metal-Reducing Deltaproteobacterium from the Deep Subsurface.</title>
        <authorList>
            <person name="Badalamenti J.P."/>
            <person name="Summers Z.M."/>
            <person name="Gralnick J.A."/>
            <person name="Bond D.R."/>
        </authorList>
    </citation>
    <scope>NUCLEOTIDE SEQUENCE [LARGE SCALE GENOMIC DNA]</scope>
    <source>
        <strain evidence="10 11">WTL</strain>
    </source>
</reference>
<dbReference type="NCBIfam" id="TIGR00152">
    <property type="entry name" value="dephospho-CoA kinase"/>
    <property type="match status" value="1"/>
</dbReference>
<sequence>MILGVTGGIASGKSTVTEILASLGATVVSADQLARQAVRPGTETLERLVRRFGPSILLPDGTLDRKALGSLVFADETARKDLNAIIHPAIAALAEARLQELSRRGLPLIVYEAPLLFEAGAAERVDAVLVVRLHEDLQLRRLMERDGLDEGSARARIASQMPQEEKVARADFLVDNSGSLQQTEEQVRRIFSRLVPGAPASR</sequence>
<comment type="similarity">
    <text evidence="1 8">Belongs to the CoaE family.</text>
</comment>
<dbReference type="SUPFAM" id="SSF52540">
    <property type="entry name" value="P-loop containing nucleoside triphosphate hydrolases"/>
    <property type="match status" value="1"/>
</dbReference>
<dbReference type="GO" id="GO:0015937">
    <property type="term" value="P:coenzyme A biosynthetic process"/>
    <property type="evidence" value="ECO:0007669"/>
    <property type="project" value="UniProtKB-UniRule"/>
</dbReference>
<evidence type="ECO:0000256" key="3">
    <source>
        <dbReference type="ARBA" id="ARBA00022679"/>
    </source>
</evidence>
<dbReference type="EC" id="2.7.1.24" evidence="8 9"/>
<dbReference type="STRING" id="1603606.DSOUD_0954"/>
<protein>
    <recommendedName>
        <fullName evidence="8 9">Dephospho-CoA kinase</fullName>
        <ecNumber evidence="8 9">2.7.1.24</ecNumber>
    </recommendedName>
    <alternativeName>
        <fullName evidence="8">Dephosphocoenzyme A kinase</fullName>
    </alternativeName>
</protein>
<dbReference type="KEGG" id="des:DSOUD_0954"/>
<evidence type="ECO:0000313" key="11">
    <source>
        <dbReference type="Proteomes" id="UP000057158"/>
    </source>
</evidence>
<dbReference type="AlphaFoldDB" id="A0A0M4CZ59"/>
<keyword evidence="2 8" id="KW-0963">Cytoplasm</keyword>
<dbReference type="GO" id="GO:0005524">
    <property type="term" value="F:ATP binding"/>
    <property type="evidence" value="ECO:0007669"/>
    <property type="project" value="UniProtKB-UniRule"/>
</dbReference>
<dbReference type="InterPro" id="IPR001977">
    <property type="entry name" value="Depp_CoAkinase"/>
</dbReference>
<dbReference type="FunFam" id="3.40.50.300:FF:000991">
    <property type="entry name" value="Dephospho-CoA kinase"/>
    <property type="match status" value="1"/>
</dbReference>
<dbReference type="Proteomes" id="UP000057158">
    <property type="component" value="Chromosome"/>
</dbReference>
<dbReference type="Pfam" id="PF01121">
    <property type="entry name" value="CoaE"/>
    <property type="match status" value="1"/>
</dbReference>
<evidence type="ECO:0000256" key="5">
    <source>
        <dbReference type="ARBA" id="ARBA00022777"/>
    </source>
</evidence>
<dbReference type="EMBL" id="CP010802">
    <property type="protein sequence ID" value="ALC15740.1"/>
    <property type="molecule type" value="Genomic_DNA"/>
</dbReference>
<dbReference type="HAMAP" id="MF_00376">
    <property type="entry name" value="Dephospho_CoA_kinase"/>
    <property type="match status" value="1"/>
</dbReference>
<keyword evidence="11" id="KW-1185">Reference proteome</keyword>
<evidence type="ECO:0000256" key="9">
    <source>
        <dbReference type="NCBIfam" id="TIGR00152"/>
    </source>
</evidence>
<keyword evidence="7 8" id="KW-0173">Coenzyme A biosynthesis</keyword>
<keyword evidence="3 8" id="KW-0808">Transferase</keyword>
<accession>A0A0M4CZ59</accession>
<evidence type="ECO:0000256" key="4">
    <source>
        <dbReference type="ARBA" id="ARBA00022741"/>
    </source>
</evidence>
<evidence type="ECO:0000256" key="2">
    <source>
        <dbReference type="ARBA" id="ARBA00022490"/>
    </source>
</evidence>
<evidence type="ECO:0000256" key="7">
    <source>
        <dbReference type="ARBA" id="ARBA00022993"/>
    </source>
</evidence>
<dbReference type="GO" id="GO:0004140">
    <property type="term" value="F:dephospho-CoA kinase activity"/>
    <property type="evidence" value="ECO:0007669"/>
    <property type="project" value="UniProtKB-UniRule"/>
</dbReference>
<dbReference type="PATRIC" id="fig|1603606.3.peg.1046"/>
<comment type="function">
    <text evidence="8">Catalyzes the phosphorylation of the 3'-hydroxyl group of dephosphocoenzyme A to form coenzyme A.</text>
</comment>
<organism evidence="10 11">
    <name type="scientific">Desulfuromonas soudanensis</name>
    <dbReference type="NCBI Taxonomy" id="1603606"/>
    <lineage>
        <taxon>Bacteria</taxon>
        <taxon>Pseudomonadati</taxon>
        <taxon>Thermodesulfobacteriota</taxon>
        <taxon>Desulfuromonadia</taxon>
        <taxon>Desulfuromonadales</taxon>
        <taxon>Desulfuromonadaceae</taxon>
        <taxon>Desulfuromonas</taxon>
    </lineage>
</organism>
<comment type="subcellular location">
    <subcellularLocation>
        <location evidence="8">Cytoplasm</location>
    </subcellularLocation>
</comment>
<dbReference type="InterPro" id="IPR027417">
    <property type="entry name" value="P-loop_NTPase"/>
</dbReference>
<evidence type="ECO:0000256" key="1">
    <source>
        <dbReference type="ARBA" id="ARBA00009018"/>
    </source>
</evidence>
<feature type="binding site" evidence="8">
    <location>
        <begin position="10"/>
        <end position="15"/>
    </location>
    <ligand>
        <name>ATP</name>
        <dbReference type="ChEBI" id="CHEBI:30616"/>
    </ligand>
</feature>
<dbReference type="CDD" id="cd02022">
    <property type="entry name" value="DPCK"/>
    <property type="match status" value="1"/>
</dbReference>
<dbReference type="PANTHER" id="PTHR10695:SF46">
    <property type="entry name" value="BIFUNCTIONAL COENZYME A SYNTHASE-RELATED"/>
    <property type="match status" value="1"/>
</dbReference>
<proteinExistence type="inferred from homology"/>
<comment type="pathway">
    <text evidence="8">Cofactor biosynthesis; coenzyme A biosynthesis; CoA from (R)-pantothenate: step 5/5.</text>
</comment>
<name>A0A0M4CZ59_9BACT</name>
<evidence type="ECO:0000256" key="8">
    <source>
        <dbReference type="HAMAP-Rule" id="MF_00376"/>
    </source>
</evidence>
<keyword evidence="6 8" id="KW-0067">ATP-binding</keyword>
<evidence type="ECO:0000313" key="10">
    <source>
        <dbReference type="EMBL" id="ALC15740.1"/>
    </source>
</evidence>
<comment type="catalytic activity">
    <reaction evidence="8">
        <text>3'-dephospho-CoA + ATP = ADP + CoA + H(+)</text>
        <dbReference type="Rhea" id="RHEA:18245"/>
        <dbReference type="ChEBI" id="CHEBI:15378"/>
        <dbReference type="ChEBI" id="CHEBI:30616"/>
        <dbReference type="ChEBI" id="CHEBI:57287"/>
        <dbReference type="ChEBI" id="CHEBI:57328"/>
        <dbReference type="ChEBI" id="CHEBI:456216"/>
        <dbReference type="EC" id="2.7.1.24"/>
    </reaction>
</comment>
<evidence type="ECO:0000256" key="6">
    <source>
        <dbReference type="ARBA" id="ARBA00022840"/>
    </source>
</evidence>